<dbReference type="Proteomes" id="UP001189429">
    <property type="component" value="Unassembled WGS sequence"/>
</dbReference>
<accession>A0ABN9T004</accession>
<feature type="region of interest" description="Disordered" evidence="1">
    <location>
        <begin position="59"/>
        <end position="268"/>
    </location>
</feature>
<feature type="compositionally biased region" description="Low complexity" evidence="1">
    <location>
        <begin position="219"/>
        <end position="268"/>
    </location>
</feature>
<feature type="compositionally biased region" description="Low complexity" evidence="1">
    <location>
        <begin position="182"/>
        <end position="191"/>
    </location>
</feature>
<organism evidence="2 3">
    <name type="scientific">Prorocentrum cordatum</name>
    <dbReference type="NCBI Taxonomy" id="2364126"/>
    <lineage>
        <taxon>Eukaryota</taxon>
        <taxon>Sar</taxon>
        <taxon>Alveolata</taxon>
        <taxon>Dinophyceae</taxon>
        <taxon>Prorocentrales</taxon>
        <taxon>Prorocentraceae</taxon>
        <taxon>Prorocentrum</taxon>
    </lineage>
</organism>
<evidence type="ECO:0000313" key="3">
    <source>
        <dbReference type="Proteomes" id="UP001189429"/>
    </source>
</evidence>
<gene>
    <name evidence="2" type="ORF">PCOR1329_LOCUS34176</name>
</gene>
<feature type="compositionally biased region" description="Polar residues" evidence="1">
    <location>
        <begin position="59"/>
        <end position="88"/>
    </location>
</feature>
<sequence>MLAVQGPTGFFQSPRMPALGRRPWKTEVTFTDVTASCGQNDSDPCQRRHSHPALAAECTSATGARSTPRSAVSFSRAQGPSASSWIQGTASRSPSRTRARASMPSIPEHAAPAYCTDRGPRTRQDCNREPAKLRRQRPPADTLDLWPLANAAGHAERRRALDTEAAAPEEAEAEAEADQQARRSTSTSSTESSRHDRCSSVPCSCCWEPRPGPEEEARPGPAAGACCQGSPRALPRAAQRGPPRPSAAGRPRGARAAGAPACLRGAGI</sequence>
<feature type="compositionally biased region" description="Low complexity" evidence="1">
    <location>
        <begin position="89"/>
        <end position="105"/>
    </location>
</feature>
<name>A0ABN9T004_9DINO</name>
<evidence type="ECO:0000256" key="1">
    <source>
        <dbReference type="SAM" id="MobiDB-lite"/>
    </source>
</evidence>
<feature type="non-terminal residue" evidence="2">
    <location>
        <position position="268"/>
    </location>
</feature>
<feature type="compositionally biased region" description="Acidic residues" evidence="1">
    <location>
        <begin position="167"/>
        <end position="177"/>
    </location>
</feature>
<keyword evidence="3" id="KW-1185">Reference proteome</keyword>
<feature type="compositionally biased region" description="Basic and acidic residues" evidence="1">
    <location>
        <begin position="118"/>
        <end position="132"/>
    </location>
</feature>
<proteinExistence type="predicted"/>
<dbReference type="EMBL" id="CAUYUJ010014203">
    <property type="protein sequence ID" value="CAK0838154.1"/>
    <property type="molecule type" value="Genomic_DNA"/>
</dbReference>
<evidence type="ECO:0000313" key="2">
    <source>
        <dbReference type="EMBL" id="CAK0838154.1"/>
    </source>
</evidence>
<reference evidence="2" key="1">
    <citation type="submission" date="2023-10" db="EMBL/GenBank/DDBJ databases">
        <authorList>
            <person name="Chen Y."/>
            <person name="Shah S."/>
            <person name="Dougan E. K."/>
            <person name="Thang M."/>
            <person name="Chan C."/>
        </authorList>
    </citation>
    <scope>NUCLEOTIDE SEQUENCE [LARGE SCALE GENOMIC DNA]</scope>
</reference>
<protein>
    <submittedName>
        <fullName evidence="2">Uncharacterized protein</fullName>
    </submittedName>
</protein>
<comment type="caution">
    <text evidence="2">The sequence shown here is derived from an EMBL/GenBank/DDBJ whole genome shotgun (WGS) entry which is preliminary data.</text>
</comment>